<proteinExistence type="predicted"/>
<evidence type="ECO:0000313" key="2">
    <source>
        <dbReference type="Proteomes" id="UP000319143"/>
    </source>
</evidence>
<dbReference type="EMBL" id="SJPV01000003">
    <property type="protein sequence ID" value="TWU39578.1"/>
    <property type="molecule type" value="Genomic_DNA"/>
</dbReference>
<dbReference type="AlphaFoldDB" id="A0A5C6DS28"/>
<accession>A0A5C6DS28</accession>
<organism evidence="1 2">
    <name type="scientific">Novipirellula artificiosorum</name>
    <dbReference type="NCBI Taxonomy" id="2528016"/>
    <lineage>
        <taxon>Bacteria</taxon>
        <taxon>Pseudomonadati</taxon>
        <taxon>Planctomycetota</taxon>
        <taxon>Planctomycetia</taxon>
        <taxon>Pirellulales</taxon>
        <taxon>Pirellulaceae</taxon>
        <taxon>Novipirellula</taxon>
    </lineage>
</organism>
<gene>
    <name evidence="1" type="ORF">Poly41_24330</name>
</gene>
<dbReference type="Proteomes" id="UP000319143">
    <property type="component" value="Unassembled WGS sequence"/>
</dbReference>
<comment type="caution">
    <text evidence="1">The sequence shown here is derived from an EMBL/GenBank/DDBJ whole genome shotgun (WGS) entry which is preliminary data.</text>
</comment>
<protein>
    <submittedName>
        <fullName evidence="1">Uncharacterized protein</fullName>
    </submittedName>
</protein>
<keyword evidence="2" id="KW-1185">Reference proteome</keyword>
<reference evidence="1 2" key="1">
    <citation type="submission" date="2019-02" db="EMBL/GenBank/DDBJ databases">
        <title>Deep-cultivation of Planctomycetes and their phenomic and genomic characterization uncovers novel biology.</title>
        <authorList>
            <person name="Wiegand S."/>
            <person name="Jogler M."/>
            <person name="Boedeker C."/>
            <person name="Pinto D."/>
            <person name="Vollmers J."/>
            <person name="Rivas-Marin E."/>
            <person name="Kohn T."/>
            <person name="Peeters S.H."/>
            <person name="Heuer A."/>
            <person name="Rast P."/>
            <person name="Oberbeckmann S."/>
            <person name="Bunk B."/>
            <person name="Jeske O."/>
            <person name="Meyerdierks A."/>
            <person name="Storesund J.E."/>
            <person name="Kallscheuer N."/>
            <person name="Luecker S."/>
            <person name="Lage O.M."/>
            <person name="Pohl T."/>
            <person name="Merkel B.J."/>
            <person name="Hornburger P."/>
            <person name="Mueller R.-W."/>
            <person name="Bruemmer F."/>
            <person name="Labrenz M."/>
            <person name="Spormann A.M."/>
            <person name="Op Den Camp H."/>
            <person name="Overmann J."/>
            <person name="Amann R."/>
            <person name="Jetten M.S.M."/>
            <person name="Mascher T."/>
            <person name="Medema M.H."/>
            <person name="Devos D.P."/>
            <person name="Kaster A.-K."/>
            <person name="Ovreas L."/>
            <person name="Rohde M."/>
            <person name="Galperin M.Y."/>
            <person name="Jogler C."/>
        </authorList>
    </citation>
    <scope>NUCLEOTIDE SEQUENCE [LARGE SCALE GENOMIC DNA]</scope>
    <source>
        <strain evidence="1 2">Poly41</strain>
    </source>
</reference>
<evidence type="ECO:0000313" key="1">
    <source>
        <dbReference type="EMBL" id="TWU39578.1"/>
    </source>
</evidence>
<sequence>MQPAMRVHRFRSGSWSLLAILKQAGPGGITDGSRWRTELAVNGRRCQTVAVFAAQSIALMWRFWFLNQ</sequence>
<name>A0A5C6DS28_9BACT</name>